<dbReference type="PANTHER" id="PTHR43423:SF1">
    <property type="entry name" value="ABC TRANSPORTER I FAMILY MEMBER 17"/>
    <property type="match status" value="1"/>
</dbReference>
<protein>
    <submittedName>
        <fullName evidence="5">ATP-binding cassette domain-containing protein</fullName>
    </submittedName>
</protein>
<dbReference type="Proteomes" id="UP000516160">
    <property type="component" value="Chromosome"/>
</dbReference>
<evidence type="ECO:0000259" key="4">
    <source>
        <dbReference type="PROSITE" id="PS50893"/>
    </source>
</evidence>
<dbReference type="InterPro" id="IPR003593">
    <property type="entry name" value="AAA+_ATPase"/>
</dbReference>
<dbReference type="SMART" id="SM00382">
    <property type="entry name" value="AAA"/>
    <property type="match status" value="1"/>
</dbReference>
<evidence type="ECO:0000313" key="5">
    <source>
        <dbReference type="EMBL" id="QNO15762.1"/>
    </source>
</evidence>
<dbReference type="InterPro" id="IPR017871">
    <property type="entry name" value="ABC_transporter-like_CS"/>
</dbReference>
<dbReference type="PROSITE" id="PS00211">
    <property type="entry name" value="ABC_TRANSPORTER_1"/>
    <property type="match status" value="1"/>
</dbReference>
<dbReference type="PANTHER" id="PTHR43423">
    <property type="entry name" value="ABC TRANSPORTER I FAMILY MEMBER 17"/>
    <property type="match status" value="1"/>
</dbReference>
<dbReference type="EMBL" id="CP058559">
    <property type="protein sequence ID" value="QNO15762.1"/>
    <property type="molecule type" value="Genomic_DNA"/>
</dbReference>
<dbReference type="GO" id="GO:0005524">
    <property type="term" value="F:ATP binding"/>
    <property type="evidence" value="ECO:0007669"/>
    <property type="project" value="UniProtKB-KW"/>
</dbReference>
<organism evidence="5 6">
    <name type="scientific">Alkalicella caledoniensis</name>
    <dbReference type="NCBI Taxonomy" id="2731377"/>
    <lineage>
        <taxon>Bacteria</taxon>
        <taxon>Bacillati</taxon>
        <taxon>Bacillota</taxon>
        <taxon>Clostridia</taxon>
        <taxon>Eubacteriales</taxon>
        <taxon>Proteinivoracaceae</taxon>
        <taxon>Alkalicella</taxon>
    </lineage>
</organism>
<dbReference type="InterPro" id="IPR003439">
    <property type="entry name" value="ABC_transporter-like_ATP-bd"/>
</dbReference>
<dbReference type="Pfam" id="PF00005">
    <property type="entry name" value="ABC_tran"/>
    <property type="match status" value="1"/>
</dbReference>
<feature type="domain" description="ABC transporter" evidence="4">
    <location>
        <begin position="3"/>
        <end position="230"/>
    </location>
</feature>
<dbReference type="InterPro" id="IPR027417">
    <property type="entry name" value="P-loop_NTPase"/>
</dbReference>
<keyword evidence="6" id="KW-1185">Reference proteome</keyword>
<proteinExistence type="predicted"/>
<dbReference type="PROSITE" id="PS50893">
    <property type="entry name" value="ABC_TRANSPORTER_2"/>
    <property type="match status" value="1"/>
</dbReference>
<gene>
    <name evidence="5" type="ORF">HYG86_13820</name>
</gene>
<keyword evidence="1" id="KW-0813">Transport</keyword>
<evidence type="ECO:0000256" key="1">
    <source>
        <dbReference type="ARBA" id="ARBA00022448"/>
    </source>
</evidence>
<accession>A0A7G9WAQ0</accession>
<keyword evidence="3 5" id="KW-0067">ATP-binding</keyword>
<evidence type="ECO:0000313" key="6">
    <source>
        <dbReference type="Proteomes" id="UP000516160"/>
    </source>
</evidence>
<dbReference type="AlphaFoldDB" id="A0A7G9WAQ0"/>
<sequence>MNLSILNLTRIYNDKKVLDLPKANIKSGSIYSIIGPNGAGKSTLIRILAGIDNASSGKVLYNDSVFDDDVRKRITLLFQKPYMMNLNVYENIAYPLKIRGFSKWDIGSRVDELLGILDLHDIKSQRASTLSGGEAQKVALARGLVFRPELVLLDEPTASIDPVSTLLMEKLVTQTNKNYGTTFVWVTHNISQARRTADKVIFMHQGKVVESGGAEMVLKNPTNEITRRFVGGDLIL</sequence>
<reference evidence="5 6" key="1">
    <citation type="submission" date="2020-07" db="EMBL/GenBank/DDBJ databases">
        <title>Alkalicella. sp. LB2 genome.</title>
        <authorList>
            <person name="Postec A."/>
            <person name="Quemeneur M."/>
        </authorList>
    </citation>
    <scope>NUCLEOTIDE SEQUENCE [LARGE SCALE GENOMIC DNA]</scope>
    <source>
        <strain evidence="5 6">LB2</strain>
    </source>
</reference>
<evidence type="ECO:0000256" key="2">
    <source>
        <dbReference type="ARBA" id="ARBA00022741"/>
    </source>
</evidence>
<keyword evidence="2" id="KW-0547">Nucleotide-binding</keyword>
<evidence type="ECO:0000256" key="3">
    <source>
        <dbReference type="ARBA" id="ARBA00022840"/>
    </source>
</evidence>
<dbReference type="KEGG" id="acae:HYG86_13820"/>
<dbReference type="SUPFAM" id="SSF52540">
    <property type="entry name" value="P-loop containing nucleoside triphosphate hydrolases"/>
    <property type="match status" value="1"/>
</dbReference>
<name>A0A7G9WAQ0_ALKCA</name>
<dbReference type="GO" id="GO:0016887">
    <property type="term" value="F:ATP hydrolysis activity"/>
    <property type="evidence" value="ECO:0007669"/>
    <property type="project" value="InterPro"/>
</dbReference>
<dbReference type="RefSeq" id="WP_213166168.1">
    <property type="nucleotide sequence ID" value="NZ_CP058559.1"/>
</dbReference>
<dbReference type="Gene3D" id="3.40.50.300">
    <property type="entry name" value="P-loop containing nucleotide triphosphate hydrolases"/>
    <property type="match status" value="1"/>
</dbReference>